<dbReference type="RefSeq" id="WP_209621852.1">
    <property type="nucleotide sequence ID" value="NZ_JAGJRS010000026.1"/>
</dbReference>
<gene>
    <name evidence="2" type="ORF">J7I44_13550</name>
</gene>
<keyword evidence="1" id="KW-1133">Transmembrane helix</keyword>
<protein>
    <submittedName>
        <fullName evidence="2">Uncharacterized protein</fullName>
    </submittedName>
</protein>
<keyword evidence="1" id="KW-0812">Transmembrane</keyword>
<feature type="transmembrane region" description="Helical" evidence="1">
    <location>
        <begin position="85"/>
        <end position="104"/>
    </location>
</feature>
<feature type="transmembrane region" description="Helical" evidence="1">
    <location>
        <begin position="6"/>
        <end position="28"/>
    </location>
</feature>
<reference evidence="2 3" key="1">
    <citation type="submission" date="2021-04" db="EMBL/GenBank/DDBJ databases">
        <authorList>
            <person name="Huq M.A."/>
        </authorList>
    </citation>
    <scope>NUCLEOTIDE SEQUENCE [LARGE SCALE GENOMIC DNA]</scope>
    <source>
        <strain evidence="2 3">MAH-13</strain>
    </source>
</reference>
<sequence length="107" mass="12236">MNPPYTSILFFILFAMSLGWLAMVRSLFESLEENHSQKYEEMGEPSLFANNTARTNWALLRFLFTRAPEALNDSSLLLQVNVMRVWLPLQLAGFVWLVIVATTSHNG</sequence>
<accession>A0ABS4DQK1</accession>
<evidence type="ECO:0000313" key="2">
    <source>
        <dbReference type="EMBL" id="MBP1475332.1"/>
    </source>
</evidence>
<evidence type="ECO:0000256" key="1">
    <source>
        <dbReference type="SAM" id="Phobius"/>
    </source>
</evidence>
<dbReference type="EMBL" id="JAGJRS010000026">
    <property type="protein sequence ID" value="MBP1475332.1"/>
    <property type="molecule type" value="Genomic_DNA"/>
</dbReference>
<dbReference type="Proteomes" id="UP000823790">
    <property type="component" value="Unassembled WGS sequence"/>
</dbReference>
<comment type="caution">
    <text evidence="2">The sequence shown here is derived from an EMBL/GenBank/DDBJ whole genome shotgun (WGS) entry which is preliminary data.</text>
</comment>
<keyword evidence="1" id="KW-0472">Membrane</keyword>
<organism evidence="2 3">
    <name type="scientific">Frateuria flava</name>
    <dbReference type="NCBI Taxonomy" id="2821489"/>
    <lineage>
        <taxon>Bacteria</taxon>
        <taxon>Pseudomonadati</taxon>
        <taxon>Pseudomonadota</taxon>
        <taxon>Gammaproteobacteria</taxon>
        <taxon>Lysobacterales</taxon>
        <taxon>Rhodanobacteraceae</taxon>
        <taxon>Frateuria</taxon>
    </lineage>
</organism>
<name>A0ABS4DQK1_9GAMM</name>
<keyword evidence="3" id="KW-1185">Reference proteome</keyword>
<evidence type="ECO:0000313" key="3">
    <source>
        <dbReference type="Proteomes" id="UP000823790"/>
    </source>
</evidence>
<proteinExistence type="predicted"/>